<proteinExistence type="predicted"/>
<comment type="caution">
    <text evidence="2">The sequence shown here is derived from an EMBL/GenBank/DDBJ whole genome shotgun (WGS) entry which is preliminary data.</text>
</comment>
<dbReference type="Pfam" id="PF01551">
    <property type="entry name" value="Peptidase_M23"/>
    <property type="match status" value="1"/>
</dbReference>
<name>A0A2W4WK89_9CYAN</name>
<dbReference type="SMART" id="SM00257">
    <property type="entry name" value="LysM"/>
    <property type="match status" value="1"/>
</dbReference>
<dbReference type="Gene3D" id="3.10.350.10">
    <property type="entry name" value="LysM domain"/>
    <property type="match status" value="1"/>
</dbReference>
<dbReference type="PANTHER" id="PTHR21666">
    <property type="entry name" value="PEPTIDASE-RELATED"/>
    <property type="match status" value="1"/>
</dbReference>
<dbReference type="Gene3D" id="2.70.70.10">
    <property type="entry name" value="Glucose Permease (Domain IIA)"/>
    <property type="match status" value="1"/>
</dbReference>
<dbReference type="InterPro" id="IPR050570">
    <property type="entry name" value="Cell_wall_metabolism_enzyme"/>
</dbReference>
<dbReference type="InterPro" id="IPR018392">
    <property type="entry name" value="LysM"/>
</dbReference>
<feature type="domain" description="LysM" evidence="1">
    <location>
        <begin position="82"/>
        <end position="126"/>
    </location>
</feature>
<accession>A0A2W4WK89</accession>
<dbReference type="InterPro" id="IPR036779">
    <property type="entry name" value="LysM_dom_sf"/>
</dbReference>
<dbReference type="Proteomes" id="UP000249081">
    <property type="component" value="Unassembled WGS sequence"/>
</dbReference>
<dbReference type="InterPro" id="IPR016047">
    <property type="entry name" value="M23ase_b-sheet_dom"/>
</dbReference>
<evidence type="ECO:0000259" key="1">
    <source>
        <dbReference type="PROSITE" id="PS51782"/>
    </source>
</evidence>
<dbReference type="EMBL" id="QBMN01000011">
    <property type="protein sequence ID" value="PZO44910.1"/>
    <property type="molecule type" value="Genomic_DNA"/>
</dbReference>
<dbReference type="Pfam" id="PF01476">
    <property type="entry name" value="LysM"/>
    <property type="match status" value="1"/>
</dbReference>
<organism evidence="2 3">
    <name type="scientific">Shackletoniella antarctica</name>
    <dbReference type="NCBI Taxonomy" id="268115"/>
    <lineage>
        <taxon>Bacteria</taxon>
        <taxon>Bacillati</taxon>
        <taxon>Cyanobacteriota</taxon>
        <taxon>Cyanophyceae</taxon>
        <taxon>Oculatellales</taxon>
        <taxon>Oculatellaceae</taxon>
        <taxon>Shackletoniella</taxon>
    </lineage>
</organism>
<gene>
    <name evidence="2" type="ORF">DCF17_02745</name>
</gene>
<dbReference type="SUPFAM" id="SSF54106">
    <property type="entry name" value="LysM domain"/>
    <property type="match status" value="1"/>
</dbReference>
<dbReference type="CDD" id="cd00118">
    <property type="entry name" value="LysM"/>
    <property type="match status" value="1"/>
</dbReference>
<reference evidence="3" key="1">
    <citation type="submission" date="2018-04" db="EMBL/GenBank/DDBJ databases">
        <authorList>
            <person name="Cornet L."/>
        </authorList>
    </citation>
    <scope>NUCLEOTIDE SEQUENCE [LARGE SCALE GENOMIC DNA]</scope>
</reference>
<dbReference type="PROSITE" id="PS51782">
    <property type="entry name" value="LYSM"/>
    <property type="match status" value="1"/>
</dbReference>
<evidence type="ECO:0000313" key="3">
    <source>
        <dbReference type="Proteomes" id="UP000249081"/>
    </source>
</evidence>
<evidence type="ECO:0000313" key="2">
    <source>
        <dbReference type="EMBL" id="PZO44910.1"/>
    </source>
</evidence>
<dbReference type="GO" id="GO:0004222">
    <property type="term" value="F:metalloendopeptidase activity"/>
    <property type="evidence" value="ECO:0007669"/>
    <property type="project" value="TreeGrafter"/>
</dbReference>
<dbReference type="CDD" id="cd12797">
    <property type="entry name" value="M23_peptidase"/>
    <property type="match status" value="1"/>
</dbReference>
<dbReference type="AlphaFoldDB" id="A0A2W4WK89"/>
<sequence length="342" mass="36192">MVFHSFLSRSFRVSAARQPTFLTKTPGCQRRSGATHCPQNCLRLGAVLTGLTTALTLGVAMPQAIAQSGTATCPQPALSRLTRHRVAQGESLDTIAQQYGLLSATLMGFNPATQGGTVSPGQELLIPPFNGIRVSVTPGQTWPQVAEAYNSRADVLFEVNGCVSTVPVSVFVPGVNWFQGVRTTTAASAAPSASPLQGYPLPRRSQVIVNYGWQPDSAQGRLVFNTGVALASQPRTPVLAVGPGTVAFAGTDATYGNLVVINHAQGLQTRYANLDALEVRAGQMVRQGDRLGPVAPQPVAPQPVISQTGADNSFLFFEVRLNSAMGWVAQNPQDFVPAMVLR</sequence>
<protein>
    <submittedName>
        <fullName evidence="2">Peptidase</fullName>
    </submittedName>
</protein>
<dbReference type="InterPro" id="IPR011055">
    <property type="entry name" value="Dup_hybrid_motif"/>
</dbReference>
<dbReference type="PANTHER" id="PTHR21666:SF290">
    <property type="entry name" value="PEPTIDASE M23 DOMAIN PROTEIN"/>
    <property type="match status" value="1"/>
</dbReference>
<reference evidence="2 3" key="2">
    <citation type="submission" date="2018-06" db="EMBL/GenBank/DDBJ databases">
        <title>Metagenomic assembly of (sub)arctic Cyanobacteria and their associated microbiome from non-axenic cultures.</title>
        <authorList>
            <person name="Baurain D."/>
        </authorList>
    </citation>
    <scope>NUCLEOTIDE SEQUENCE [LARGE SCALE GENOMIC DNA]</scope>
    <source>
        <strain evidence="2">ULC041bin1</strain>
    </source>
</reference>
<dbReference type="SUPFAM" id="SSF51261">
    <property type="entry name" value="Duplicated hybrid motif"/>
    <property type="match status" value="1"/>
</dbReference>